<gene>
    <name evidence="1" type="ORF">A2W14_06115</name>
</gene>
<proteinExistence type="predicted"/>
<dbReference type="Proteomes" id="UP000176665">
    <property type="component" value="Unassembled WGS sequence"/>
</dbReference>
<dbReference type="EMBL" id="MFJA01000063">
    <property type="protein sequence ID" value="OGG02455.1"/>
    <property type="molecule type" value="Genomic_DNA"/>
</dbReference>
<protein>
    <submittedName>
        <fullName evidence="1">Uncharacterized protein</fullName>
    </submittedName>
</protein>
<organism evidence="1 2">
    <name type="scientific">Candidatus Gottesmanbacteria bacterium RBG_16_37_8</name>
    <dbReference type="NCBI Taxonomy" id="1798371"/>
    <lineage>
        <taxon>Bacteria</taxon>
        <taxon>Candidatus Gottesmaniibacteriota</taxon>
    </lineage>
</organism>
<reference evidence="1 2" key="1">
    <citation type="journal article" date="2016" name="Nat. Commun.">
        <title>Thousands of microbial genomes shed light on interconnected biogeochemical processes in an aquifer system.</title>
        <authorList>
            <person name="Anantharaman K."/>
            <person name="Brown C.T."/>
            <person name="Hug L.A."/>
            <person name="Sharon I."/>
            <person name="Castelle C.J."/>
            <person name="Probst A.J."/>
            <person name="Thomas B.C."/>
            <person name="Singh A."/>
            <person name="Wilkins M.J."/>
            <person name="Karaoz U."/>
            <person name="Brodie E.L."/>
            <person name="Williams K.H."/>
            <person name="Hubbard S.S."/>
            <person name="Banfield J.F."/>
        </authorList>
    </citation>
    <scope>NUCLEOTIDE SEQUENCE [LARGE SCALE GENOMIC DNA]</scope>
</reference>
<evidence type="ECO:0000313" key="1">
    <source>
        <dbReference type="EMBL" id="OGG02455.1"/>
    </source>
</evidence>
<dbReference type="AlphaFoldDB" id="A0A1F5YQS0"/>
<accession>A0A1F5YQS0</accession>
<name>A0A1F5YQS0_9BACT</name>
<evidence type="ECO:0000313" key="2">
    <source>
        <dbReference type="Proteomes" id="UP000176665"/>
    </source>
</evidence>
<sequence>MTENFLENAHPYNLEAESSGLTLQRIVGKAADMALSAFQELRLNVQQLVPPILLCDEKDLVKETALVFQNSPYTLREQGNILFEAVSGVIYASRQRVEKLLGEGKSGEFVLLLILLEEDLHALTTFPDFGDEINVVRAGLMKFDCPRSWHNLEPGGIYSYNLQSPEEEVEEVEDRADYGTSEDLHLTEHLTRYAAWSLFINQVISQQYPQFSHVFMTKPGDSENDPLIYLTISAKTDFIGVALKSLVEGNRQAIAEVWPKDILKVLRMPDISMFASTAKPETEIDLFDIEQLQM</sequence>
<comment type="caution">
    <text evidence="1">The sequence shown here is derived from an EMBL/GenBank/DDBJ whole genome shotgun (WGS) entry which is preliminary data.</text>
</comment>